<dbReference type="SMART" id="SM00740">
    <property type="entry name" value="PASTA"/>
    <property type="match status" value="2"/>
</dbReference>
<keyword evidence="13" id="KW-1185">Reference proteome</keyword>
<feature type="compositionally biased region" description="Low complexity" evidence="9">
    <location>
        <begin position="831"/>
        <end position="842"/>
    </location>
</feature>
<dbReference type="Proteomes" id="UP001501645">
    <property type="component" value="Unassembled WGS sequence"/>
</dbReference>
<dbReference type="Pfam" id="PF03793">
    <property type="entry name" value="PASTA"/>
    <property type="match status" value="2"/>
</dbReference>
<feature type="region of interest" description="Disordered" evidence="9">
    <location>
        <begin position="244"/>
        <end position="264"/>
    </location>
</feature>
<keyword evidence="5" id="KW-0378">Hydrolase</keyword>
<evidence type="ECO:0000313" key="13">
    <source>
        <dbReference type="Proteomes" id="UP001501645"/>
    </source>
</evidence>
<keyword evidence="1" id="KW-0121">Carboxypeptidase</keyword>
<feature type="compositionally biased region" description="Polar residues" evidence="9">
    <location>
        <begin position="249"/>
        <end position="258"/>
    </location>
</feature>
<feature type="domain" description="PASTA" evidence="11">
    <location>
        <begin position="777"/>
        <end position="845"/>
    </location>
</feature>
<dbReference type="Pfam" id="PF00912">
    <property type="entry name" value="Transgly"/>
    <property type="match status" value="1"/>
</dbReference>
<dbReference type="InterPro" id="IPR005543">
    <property type="entry name" value="PASTA_dom"/>
</dbReference>
<dbReference type="Gene3D" id="3.40.710.10">
    <property type="entry name" value="DD-peptidase/beta-lactamase superfamily"/>
    <property type="match status" value="1"/>
</dbReference>
<evidence type="ECO:0000256" key="2">
    <source>
        <dbReference type="ARBA" id="ARBA00022670"/>
    </source>
</evidence>
<evidence type="ECO:0000256" key="6">
    <source>
        <dbReference type="ARBA" id="ARBA00023268"/>
    </source>
</evidence>
<organism evidence="12 13">
    <name type="scientific">Microbacterium gilvum</name>
    <dbReference type="NCBI Taxonomy" id="1336204"/>
    <lineage>
        <taxon>Bacteria</taxon>
        <taxon>Bacillati</taxon>
        <taxon>Actinomycetota</taxon>
        <taxon>Actinomycetes</taxon>
        <taxon>Micrococcales</taxon>
        <taxon>Microbacteriaceae</taxon>
        <taxon>Microbacterium</taxon>
    </lineage>
</organism>
<sequence length="858" mass="91048">MGLVGLSAVAGVLVTATVTPAIAIAGNSASTAIELFDSLPSYLEVDTPMQPTTIYATDYDGSDFVLTSFYDQNRIPVAYDEVSQTMYDALLSSEDPRYYEHGGIDLIGTTRALLNNFQGGDTQGGSSISQQYVKNVLIQRCEQQAESGSEEQQACYYEAIEAEGAEGYERKLQEMRYAISIEQEYSKDEILIGYLNIANFGGQTYGIEAAAEYYFDTRASDLTLSQAATLAGMVQNPNRYRIDLPEGSYTDSEGTPRNSADDGYAATKDRRDYVLGRMLDDGKITQEQYDAALAEAIEPSINPRETGCGAAGGSAYFCKYVQQTILNDTTGTFGDTWDERWELLRRGGLSIYTTLDFNVQMPAETAMKTYAASTIEGIAFGSTAVTVEASTGRILAMAQNTTFSEDEAMANTPGYSSLVYAGDYAHGSSIGFNVGSTYKLFTLIDWLENGRSINEVLNGNNRVFNWTCNGVQQYNSTKIGNFANGNGYTGTVTSFTRDSLNSGFLAMAEQLDVCEINAVAERFGLTWGDGDSITDPQELPQHAQVLYDILGSKNIAPVDMASAYATIANDGVRCEPHAIDRIVDAEGSEIPVPETGCERVIDSNIAATAAEALKSVMNSGGTGSGANPFDGTELIGKTGTHENISTMMIESSTAATTAVWVGQSSGSVDLRTIYSNGVLGNNVRYSLARDIQAAANAHYPGGAFPDPDPNLTRQIKKDVPDVTGMSIDEATSTLTGAGFQVSVGDSVTGDQAEGLIQSYEPGGQAAVGSVITIHPSDGKGAAVPDVSGLSVQAAFAAITGAGFDNVERGSCTQKDSAGSGKATATDPAAGTVTDPNTTVTVDYEAKNCNSQRSEGDDD</sequence>
<evidence type="ECO:0000256" key="4">
    <source>
        <dbReference type="ARBA" id="ARBA00022679"/>
    </source>
</evidence>
<dbReference type="InterPro" id="IPR001460">
    <property type="entry name" value="PCN-bd_Tpept"/>
</dbReference>
<comment type="catalytic activity">
    <reaction evidence="8">
        <text>[GlcNAc-(1-&gt;4)-Mur2Ac(oyl-L-Ala-gamma-D-Glu-L-Lys-D-Ala-D-Ala)](n)-di-trans,octa-cis-undecaprenyl diphosphate + beta-D-GlcNAc-(1-&gt;4)-Mur2Ac(oyl-L-Ala-gamma-D-Glu-L-Lys-D-Ala-D-Ala)-di-trans,octa-cis-undecaprenyl diphosphate = [GlcNAc-(1-&gt;4)-Mur2Ac(oyl-L-Ala-gamma-D-Glu-L-Lys-D-Ala-D-Ala)](n+1)-di-trans,octa-cis-undecaprenyl diphosphate + di-trans,octa-cis-undecaprenyl diphosphate + H(+)</text>
        <dbReference type="Rhea" id="RHEA:23708"/>
        <dbReference type="Rhea" id="RHEA-COMP:9602"/>
        <dbReference type="Rhea" id="RHEA-COMP:9603"/>
        <dbReference type="ChEBI" id="CHEBI:15378"/>
        <dbReference type="ChEBI" id="CHEBI:58405"/>
        <dbReference type="ChEBI" id="CHEBI:60033"/>
        <dbReference type="ChEBI" id="CHEBI:78435"/>
        <dbReference type="EC" id="2.4.99.28"/>
    </reaction>
</comment>
<dbReference type="PANTHER" id="PTHR32282">
    <property type="entry name" value="BINDING PROTEIN TRANSPEPTIDASE, PUTATIVE-RELATED"/>
    <property type="match status" value="1"/>
</dbReference>
<evidence type="ECO:0000256" key="3">
    <source>
        <dbReference type="ARBA" id="ARBA00022676"/>
    </source>
</evidence>
<evidence type="ECO:0000256" key="7">
    <source>
        <dbReference type="ARBA" id="ARBA00034000"/>
    </source>
</evidence>
<dbReference type="Gene3D" id="1.10.3810.10">
    <property type="entry name" value="Biosynthetic peptidoglycan transglycosylase-like"/>
    <property type="match status" value="1"/>
</dbReference>
<dbReference type="PANTHER" id="PTHR32282:SF33">
    <property type="entry name" value="PEPTIDOGLYCAN GLYCOSYLTRANSFERASE"/>
    <property type="match status" value="1"/>
</dbReference>
<dbReference type="CDD" id="cd06577">
    <property type="entry name" value="PASTA_pknB"/>
    <property type="match status" value="2"/>
</dbReference>
<keyword evidence="6" id="KW-0511">Multifunctional enzyme</keyword>
<feature type="region of interest" description="Disordered" evidence="9">
    <location>
        <begin position="811"/>
        <end position="858"/>
    </location>
</feature>
<dbReference type="InterPro" id="IPR001264">
    <property type="entry name" value="Glyco_trans_51"/>
</dbReference>
<dbReference type="SUPFAM" id="SSF53955">
    <property type="entry name" value="Lysozyme-like"/>
    <property type="match status" value="1"/>
</dbReference>
<evidence type="ECO:0000256" key="1">
    <source>
        <dbReference type="ARBA" id="ARBA00022645"/>
    </source>
</evidence>
<comment type="catalytic activity">
    <reaction evidence="7">
        <text>Preferential cleavage: (Ac)2-L-Lys-D-Ala-|-D-Ala. Also transpeptidation of peptidyl-alanyl moieties that are N-acyl substituents of D-alanine.</text>
        <dbReference type="EC" id="3.4.16.4"/>
    </reaction>
</comment>
<keyword evidence="3" id="KW-0328">Glycosyltransferase</keyword>
<comment type="caution">
    <text evidence="12">The sequence shown here is derived from an EMBL/GenBank/DDBJ whole genome shotgun (WGS) entry which is preliminary data.</text>
</comment>
<dbReference type="InterPro" id="IPR012338">
    <property type="entry name" value="Beta-lactam/transpept-like"/>
</dbReference>
<evidence type="ECO:0000256" key="8">
    <source>
        <dbReference type="ARBA" id="ARBA00049902"/>
    </source>
</evidence>
<accession>A0ABP9AS84</accession>
<keyword evidence="2" id="KW-0645">Protease</keyword>
<dbReference type="Gene3D" id="3.30.10.20">
    <property type="match status" value="2"/>
</dbReference>
<dbReference type="EMBL" id="BAABKO010000007">
    <property type="protein sequence ID" value="GAA4785169.1"/>
    <property type="molecule type" value="Genomic_DNA"/>
</dbReference>
<gene>
    <name evidence="12" type="ORF">GCM10023351_33620</name>
</gene>
<dbReference type="SUPFAM" id="SSF56601">
    <property type="entry name" value="beta-lactamase/transpeptidase-like"/>
    <property type="match status" value="1"/>
</dbReference>
<evidence type="ECO:0000256" key="10">
    <source>
        <dbReference type="SAM" id="SignalP"/>
    </source>
</evidence>
<proteinExistence type="predicted"/>
<keyword evidence="10" id="KW-0732">Signal</keyword>
<evidence type="ECO:0000313" key="12">
    <source>
        <dbReference type="EMBL" id="GAA4785169.1"/>
    </source>
</evidence>
<feature type="chain" id="PRO_5046611741" evidence="10">
    <location>
        <begin position="24"/>
        <end position="858"/>
    </location>
</feature>
<reference evidence="13" key="1">
    <citation type="journal article" date="2019" name="Int. J. Syst. Evol. Microbiol.">
        <title>The Global Catalogue of Microorganisms (GCM) 10K type strain sequencing project: providing services to taxonomists for standard genome sequencing and annotation.</title>
        <authorList>
            <consortium name="The Broad Institute Genomics Platform"/>
            <consortium name="The Broad Institute Genome Sequencing Center for Infectious Disease"/>
            <person name="Wu L."/>
            <person name="Ma J."/>
        </authorList>
    </citation>
    <scope>NUCLEOTIDE SEQUENCE [LARGE SCALE GENOMIC DNA]</scope>
    <source>
        <strain evidence="13">JCM 18537</strain>
    </source>
</reference>
<evidence type="ECO:0000259" key="11">
    <source>
        <dbReference type="PROSITE" id="PS51178"/>
    </source>
</evidence>
<dbReference type="InterPro" id="IPR050396">
    <property type="entry name" value="Glycosyltr_51/Transpeptidase"/>
</dbReference>
<evidence type="ECO:0000256" key="5">
    <source>
        <dbReference type="ARBA" id="ARBA00022801"/>
    </source>
</evidence>
<feature type="signal peptide" evidence="10">
    <location>
        <begin position="1"/>
        <end position="23"/>
    </location>
</feature>
<dbReference type="InterPro" id="IPR023346">
    <property type="entry name" value="Lysozyme-like_dom_sf"/>
</dbReference>
<dbReference type="PROSITE" id="PS51178">
    <property type="entry name" value="PASTA"/>
    <property type="match status" value="2"/>
</dbReference>
<dbReference type="InterPro" id="IPR036950">
    <property type="entry name" value="PBP_transglycosylase"/>
</dbReference>
<name>A0ABP9AS84_9MICO</name>
<keyword evidence="4" id="KW-0808">Transferase</keyword>
<protein>
    <submittedName>
        <fullName evidence="12">Transglycosylase domain-containing protein</fullName>
    </submittedName>
</protein>
<evidence type="ECO:0000256" key="9">
    <source>
        <dbReference type="SAM" id="MobiDB-lite"/>
    </source>
</evidence>
<feature type="domain" description="PASTA" evidence="11">
    <location>
        <begin position="713"/>
        <end position="775"/>
    </location>
</feature>
<dbReference type="Pfam" id="PF00905">
    <property type="entry name" value="Transpeptidase"/>
    <property type="match status" value="1"/>
</dbReference>